<reference evidence="2" key="1">
    <citation type="journal article" date="2023" name="Mol. Phylogenet. Evol.">
        <title>Genome-scale phylogeny and comparative genomics of the fungal order Sordariales.</title>
        <authorList>
            <person name="Hensen N."/>
            <person name="Bonometti L."/>
            <person name="Westerberg I."/>
            <person name="Brannstrom I.O."/>
            <person name="Guillou S."/>
            <person name="Cros-Aarteil S."/>
            <person name="Calhoun S."/>
            <person name="Haridas S."/>
            <person name="Kuo A."/>
            <person name="Mondo S."/>
            <person name="Pangilinan J."/>
            <person name="Riley R."/>
            <person name="LaButti K."/>
            <person name="Andreopoulos B."/>
            <person name="Lipzen A."/>
            <person name="Chen C."/>
            <person name="Yan M."/>
            <person name="Daum C."/>
            <person name="Ng V."/>
            <person name="Clum A."/>
            <person name="Steindorff A."/>
            <person name="Ohm R.A."/>
            <person name="Martin F."/>
            <person name="Silar P."/>
            <person name="Natvig D.O."/>
            <person name="Lalanne C."/>
            <person name="Gautier V."/>
            <person name="Ament-Velasquez S.L."/>
            <person name="Kruys A."/>
            <person name="Hutchinson M.I."/>
            <person name="Powell A.J."/>
            <person name="Barry K."/>
            <person name="Miller A.N."/>
            <person name="Grigoriev I.V."/>
            <person name="Debuchy R."/>
            <person name="Gladieux P."/>
            <person name="Hiltunen Thoren M."/>
            <person name="Johannesson H."/>
        </authorList>
    </citation>
    <scope>NUCLEOTIDE SEQUENCE [LARGE SCALE GENOMIC DNA]</scope>
    <source>
        <strain evidence="2">CBS 284.82</strain>
    </source>
</reference>
<protein>
    <submittedName>
        <fullName evidence="1">Uncharacterized protein</fullName>
    </submittedName>
</protein>
<evidence type="ECO:0000313" key="2">
    <source>
        <dbReference type="Proteomes" id="UP001303115"/>
    </source>
</evidence>
<organism evidence="1 2">
    <name type="scientific">Parachaetomium inaequale</name>
    <dbReference type="NCBI Taxonomy" id="2588326"/>
    <lineage>
        <taxon>Eukaryota</taxon>
        <taxon>Fungi</taxon>
        <taxon>Dikarya</taxon>
        <taxon>Ascomycota</taxon>
        <taxon>Pezizomycotina</taxon>
        <taxon>Sordariomycetes</taxon>
        <taxon>Sordariomycetidae</taxon>
        <taxon>Sordariales</taxon>
        <taxon>Chaetomiaceae</taxon>
        <taxon>Parachaetomium</taxon>
    </lineage>
</organism>
<dbReference type="Proteomes" id="UP001303115">
    <property type="component" value="Unassembled WGS sequence"/>
</dbReference>
<accession>A0AAN6PEG6</accession>
<evidence type="ECO:0000313" key="1">
    <source>
        <dbReference type="EMBL" id="KAK4034881.1"/>
    </source>
</evidence>
<comment type="caution">
    <text evidence="1">The sequence shown here is derived from an EMBL/GenBank/DDBJ whole genome shotgun (WGS) entry which is preliminary data.</text>
</comment>
<name>A0AAN6PEG6_9PEZI</name>
<keyword evidence="2" id="KW-1185">Reference proteome</keyword>
<gene>
    <name evidence="1" type="ORF">C8A01DRAFT_38647</name>
</gene>
<proteinExistence type="predicted"/>
<dbReference type="EMBL" id="MU854462">
    <property type="protein sequence ID" value="KAK4034881.1"/>
    <property type="molecule type" value="Genomic_DNA"/>
</dbReference>
<sequence length="162" mass="17476">MSSVGGGCVKNPETGAMMRAMNGKTTNLLVGGGCPQYATAQDRAKEEEAPGHQQLSRMNNRFDFITDELREIDNIGVPQKGGRMTKLEKLEKAAAKEEGGRAFLAPVLAQFKFITDELQEIDNIAVPQKGGRMTKLEKLEKAAAKEEGGRAFLAPVLAPVCV</sequence>
<dbReference type="AlphaFoldDB" id="A0AAN6PEG6"/>